<feature type="domain" description="Duffy-antigen binding" evidence="1">
    <location>
        <begin position="109"/>
        <end position="180"/>
    </location>
</feature>
<dbReference type="SUPFAM" id="SSF140924">
    <property type="entry name" value="Duffy binding domain-like"/>
    <property type="match status" value="1"/>
</dbReference>
<dbReference type="Proteomes" id="UP000232684">
    <property type="component" value="Unassembled WGS sequence"/>
</dbReference>
<dbReference type="GO" id="GO:0016020">
    <property type="term" value="C:membrane"/>
    <property type="evidence" value="ECO:0007669"/>
    <property type="project" value="InterPro"/>
</dbReference>
<dbReference type="Proteomes" id="UP000030673">
    <property type="component" value="Unassembled WGS sequence"/>
</dbReference>
<gene>
    <name evidence="5" type="ORF">CK202_0050</name>
    <name evidence="4" type="ORF">CYL21_0812</name>
    <name evidence="3" type="ORF">PFNF54_05942</name>
</gene>
<evidence type="ECO:0000313" key="3">
    <source>
        <dbReference type="EMBL" id="EWC85266.1"/>
    </source>
</evidence>
<reference evidence="4 8" key="3">
    <citation type="submission" date="2018-05" db="EMBL/GenBank/DDBJ databases">
        <title>Genome assembly of Plasmodium falciparum NF54 DiCre.</title>
        <authorList>
            <person name="Baumgarten S."/>
            <person name="Treeck M."/>
            <person name="Scherf A."/>
        </authorList>
    </citation>
    <scope>NUCLEOTIDE SEQUENCE [LARGE SCALE GENOMIC DNA]</scope>
    <source>
        <strain evidence="4">NF54</strain>
    </source>
</reference>
<dbReference type="InterPro" id="IPR029210">
    <property type="entry name" value="PfEMP1_NTS"/>
</dbReference>
<evidence type="ECO:0000313" key="5">
    <source>
        <dbReference type="EMBL" id="PKC49355.1"/>
    </source>
</evidence>
<evidence type="ECO:0000313" key="7">
    <source>
        <dbReference type="Proteomes" id="UP000232684"/>
    </source>
</evidence>
<dbReference type="Pfam" id="PF15447">
    <property type="entry name" value="NTS"/>
    <property type="match status" value="1"/>
</dbReference>
<evidence type="ECO:0000259" key="2">
    <source>
        <dbReference type="Pfam" id="PF15447"/>
    </source>
</evidence>
<feature type="domain" description="Plasmodium falciparum erythrocyte membrane protein-1 N-terminal segment" evidence="2">
    <location>
        <begin position="13"/>
        <end position="47"/>
    </location>
</feature>
<dbReference type="InterPro" id="IPR008602">
    <property type="entry name" value="Duffy-antigen-binding"/>
</dbReference>
<accession>W7JKP4</accession>
<name>W7JKP4_PLAFO</name>
<dbReference type="InterPro" id="IPR042202">
    <property type="entry name" value="Duffy-ag-bd_sf"/>
</dbReference>
<keyword evidence="6" id="KW-1185">Reference proteome</keyword>
<dbReference type="EMBL" id="KE123895">
    <property type="protein sequence ID" value="EWC85266.1"/>
    <property type="molecule type" value="Genomic_DNA"/>
</dbReference>
<dbReference type="Gene3D" id="1.20.1310.20">
    <property type="entry name" value="Duffy-antigen binding domain"/>
    <property type="match status" value="1"/>
</dbReference>
<organism evidence="3 6">
    <name type="scientific">Plasmodium falciparum (isolate NF54)</name>
    <dbReference type="NCBI Taxonomy" id="5843"/>
    <lineage>
        <taxon>Eukaryota</taxon>
        <taxon>Sar</taxon>
        <taxon>Alveolata</taxon>
        <taxon>Apicomplexa</taxon>
        <taxon>Aconoidasida</taxon>
        <taxon>Haemosporida</taxon>
        <taxon>Plasmodiidae</taxon>
        <taxon>Plasmodium</taxon>
        <taxon>Plasmodium (Laverania)</taxon>
    </lineage>
</organism>
<evidence type="ECO:0000313" key="8">
    <source>
        <dbReference type="Proteomes" id="UP000754359"/>
    </source>
</evidence>
<sequence length="182" mass="20517">MAPQRAADSNKRAKEVLDEIGKEVEKKATAEAVPYQNALQGILSQAKFHGQSIHVKNPCDLKYEIHTNVAKDREKENPCRGRVEERFSDSRSGQCTNRRIKGNNTENGGACAPYRRLHICDRNLELIKPDQITSTHNLLVDVLLAAKHEGKSLVDKHKKYKETHKDTNICTVLARSFAGFRV</sequence>
<reference evidence="5 7" key="2">
    <citation type="submission" date="2017-11" db="EMBL/GenBank/DDBJ databases">
        <title>Plasmodium falciparum NF54 genome assembly.</title>
        <authorList>
            <person name="Bryant J.M."/>
            <person name="Baumgarten S."/>
            <person name="Scheidig-Benatar C."/>
            <person name="Scherf A."/>
        </authorList>
    </citation>
    <scope>NUCLEOTIDE SEQUENCE [LARGE SCALE GENOMIC DNA]</scope>
    <source>
        <strain evidence="5">NF54</strain>
    </source>
</reference>
<dbReference type="Proteomes" id="UP000754359">
    <property type="component" value="Unassembled WGS sequence"/>
</dbReference>
<evidence type="ECO:0000313" key="6">
    <source>
        <dbReference type="Proteomes" id="UP000030673"/>
    </source>
</evidence>
<dbReference type="Pfam" id="PF05424">
    <property type="entry name" value="Duffy_binding"/>
    <property type="match status" value="1"/>
</dbReference>
<reference evidence="3 6" key="1">
    <citation type="submission" date="2013-02" db="EMBL/GenBank/DDBJ databases">
        <title>The Genome Sequence of Plasmodium falciparum NF54.</title>
        <authorList>
            <consortium name="The Broad Institute Genome Sequencing Platform"/>
            <consortium name="The Broad Institute Genome Sequencing Center for Infectious Disease"/>
            <person name="Neafsey D."/>
            <person name="Cheeseman I."/>
            <person name="Volkman S."/>
            <person name="Adams J."/>
            <person name="Walker B."/>
            <person name="Young S.K."/>
            <person name="Zeng Q."/>
            <person name="Gargeya S."/>
            <person name="Fitzgerald M."/>
            <person name="Haas B."/>
            <person name="Abouelleil A."/>
            <person name="Alvarado L."/>
            <person name="Arachchi H.M."/>
            <person name="Berlin A.M."/>
            <person name="Chapman S.B."/>
            <person name="Dewar J."/>
            <person name="Goldberg J."/>
            <person name="Griggs A."/>
            <person name="Gujja S."/>
            <person name="Hansen M."/>
            <person name="Howarth C."/>
            <person name="Imamovic A."/>
            <person name="Larimer J."/>
            <person name="McCowan C."/>
            <person name="Murphy C."/>
            <person name="Neiman D."/>
            <person name="Pearson M."/>
            <person name="Priest M."/>
            <person name="Roberts A."/>
            <person name="Saif S."/>
            <person name="Shea T."/>
            <person name="Sisk P."/>
            <person name="Sykes S."/>
            <person name="Wortman J."/>
            <person name="Nusbaum C."/>
            <person name="Birren B."/>
        </authorList>
    </citation>
    <scope>NUCLEOTIDE SEQUENCE [LARGE SCALE GENOMIC DNA]</scope>
    <source>
        <strain evidence="3 6">NF54</strain>
    </source>
</reference>
<dbReference type="AlphaFoldDB" id="W7JKP4"/>
<protein>
    <submittedName>
        <fullName evidence="4">Erythrocyte membrane protein 1 (PfEMP1)</fullName>
    </submittedName>
</protein>
<evidence type="ECO:0000259" key="1">
    <source>
        <dbReference type="Pfam" id="PF05424"/>
    </source>
</evidence>
<dbReference type="GO" id="GO:0046789">
    <property type="term" value="F:host cell surface receptor binding"/>
    <property type="evidence" value="ECO:0007669"/>
    <property type="project" value="InterPro"/>
</dbReference>
<dbReference type="EMBL" id="NYMT01000001">
    <property type="protein sequence ID" value="PKC49355.1"/>
    <property type="molecule type" value="Genomic_DNA"/>
</dbReference>
<evidence type="ECO:0000313" key="4">
    <source>
        <dbReference type="EMBL" id="KAF4330825.1"/>
    </source>
</evidence>
<dbReference type="EMBL" id="QFXU01000007">
    <property type="protein sequence ID" value="KAF4330825.1"/>
    <property type="molecule type" value="Genomic_DNA"/>
</dbReference>
<proteinExistence type="predicted"/>